<protein>
    <recommendedName>
        <fullName evidence="4">Protein kinase domain-containing protein</fullName>
    </recommendedName>
</protein>
<keyword evidence="2" id="KW-0547">Nucleotide-binding</keyword>
<evidence type="ECO:0000259" key="4">
    <source>
        <dbReference type="PROSITE" id="PS50011"/>
    </source>
</evidence>
<dbReference type="RefSeq" id="XP_062879430.1">
    <property type="nucleotide sequence ID" value="XM_063023360.1"/>
</dbReference>
<dbReference type="Gene3D" id="3.30.200.20">
    <property type="entry name" value="Phosphorylase Kinase, domain 1"/>
    <property type="match status" value="1"/>
</dbReference>
<evidence type="ECO:0000256" key="2">
    <source>
        <dbReference type="ARBA" id="ARBA00022741"/>
    </source>
</evidence>
<keyword evidence="6" id="KW-1185">Reference proteome</keyword>
<evidence type="ECO:0000313" key="6">
    <source>
        <dbReference type="Proteomes" id="UP001338582"/>
    </source>
</evidence>
<evidence type="ECO:0000256" key="3">
    <source>
        <dbReference type="ARBA" id="ARBA00022840"/>
    </source>
</evidence>
<dbReference type="Gene3D" id="1.10.510.10">
    <property type="entry name" value="Transferase(Phosphotransferase) domain 1"/>
    <property type="match status" value="1"/>
</dbReference>
<feature type="domain" description="Protein kinase" evidence="4">
    <location>
        <begin position="10"/>
        <end position="331"/>
    </location>
</feature>
<keyword evidence="3" id="KW-0067">ATP-binding</keyword>
<dbReference type="PANTHER" id="PTHR24056:SF508">
    <property type="entry name" value="CYCLIN-DEPENDENT KINASE 10"/>
    <property type="match status" value="1"/>
</dbReference>
<dbReference type="EMBL" id="CP138898">
    <property type="protein sequence ID" value="WPK27052.1"/>
    <property type="molecule type" value="Genomic_DNA"/>
</dbReference>
<dbReference type="InterPro" id="IPR050108">
    <property type="entry name" value="CDK"/>
</dbReference>
<dbReference type="PROSITE" id="PS00108">
    <property type="entry name" value="PROTEIN_KINASE_ST"/>
    <property type="match status" value="1"/>
</dbReference>
<evidence type="ECO:0000256" key="1">
    <source>
        <dbReference type="ARBA" id="ARBA00006485"/>
    </source>
</evidence>
<comment type="similarity">
    <text evidence="1">Belongs to the protein kinase superfamily. CMGC Ser/Thr protein kinase family. CDC2/CDKX subfamily.</text>
</comment>
<dbReference type="GeneID" id="88175483"/>
<proteinExistence type="inferred from homology"/>
<dbReference type="AlphaFoldDB" id="A0AAX4HFP7"/>
<sequence>MGDLRPLQAYTDRKSIYSGPFCDIYKCKTTSQETVALKVVDLDFLHKPHNFRREVAFMQRLSHPNIARFIDSFACGEDHYMVMDYYELDLNSVLAHFSTQRMKFNLEDPTKYHVVKTNGLPTDEIGPMVWSLVRALEFVHKSGIIHRDIKPANIFFKNLDSLGSPVIGDFGISYDTRNPPSDEPSDKKYTDVCTGYYKAPELCFGVTDYDFSIDYWSLGILLSVLYSRDGNPANFVKADPDDPDKSPEINDFVLILGIFNAFGTPDIVDSSSELYWEKLGREEYHFVKFQYRAQPRKLTGALIPRCDDHDIQALFEGLTKYDGRKLIGPPK</sequence>
<dbReference type="CDD" id="cd00180">
    <property type="entry name" value="PKc"/>
    <property type="match status" value="1"/>
</dbReference>
<dbReference type="GO" id="GO:0005524">
    <property type="term" value="F:ATP binding"/>
    <property type="evidence" value="ECO:0007669"/>
    <property type="project" value="UniProtKB-KW"/>
</dbReference>
<dbReference type="KEGG" id="asau:88175483"/>
<dbReference type="SMART" id="SM00220">
    <property type="entry name" value="S_TKc"/>
    <property type="match status" value="1"/>
</dbReference>
<accession>A0AAX4HFP7</accession>
<dbReference type="InterPro" id="IPR000719">
    <property type="entry name" value="Prot_kinase_dom"/>
</dbReference>
<name>A0AAX4HFP7_9ASCO</name>
<dbReference type="PANTHER" id="PTHR24056">
    <property type="entry name" value="CELL DIVISION PROTEIN KINASE"/>
    <property type="match status" value="1"/>
</dbReference>
<dbReference type="GO" id="GO:0007346">
    <property type="term" value="P:regulation of mitotic cell cycle"/>
    <property type="evidence" value="ECO:0007669"/>
    <property type="project" value="TreeGrafter"/>
</dbReference>
<dbReference type="InterPro" id="IPR008271">
    <property type="entry name" value="Ser/Thr_kinase_AS"/>
</dbReference>
<dbReference type="GO" id="GO:0004674">
    <property type="term" value="F:protein serine/threonine kinase activity"/>
    <property type="evidence" value="ECO:0007669"/>
    <property type="project" value="TreeGrafter"/>
</dbReference>
<dbReference type="InterPro" id="IPR011009">
    <property type="entry name" value="Kinase-like_dom_sf"/>
</dbReference>
<gene>
    <name evidence="5" type="ORF">PUMCH_004423</name>
</gene>
<reference evidence="5 6" key="1">
    <citation type="submission" date="2023-10" db="EMBL/GenBank/DDBJ databases">
        <title>Draft Genome Sequence of Candida saopaulonensis from a very Premature Infant with Sepsis.</title>
        <authorList>
            <person name="Ning Y."/>
            <person name="Dai R."/>
            <person name="Xiao M."/>
            <person name="Xu Y."/>
            <person name="Yan Q."/>
            <person name="Zhang L."/>
        </authorList>
    </citation>
    <scope>NUCLEOTIDE SEQUENCE [LARGE SCALE GENOMIC DNA]</scope>
    <source>
        <strain evidence="5 6">19XY460</strain>
    </source>
</reference>
<evidence type="ECO:0000313" key="5">
    <source>
        <dbReference type="EMBL" id="WPK27052.1"/>
    </source>
</evidence>
<dbReference type="Pfam" id="PF00069">
    <property type="entry name" value="Pkinase"/>
    <property type="match status" value="1"/>
</dbReference>
<dbReference type="SUPFAM" id="SSF56112">
    <property type="entry name" value="Protein kinase-like (PK-like)"/>
    <property type="match status" value="1"/>
</dbReference>
<dbReference type="Proteomes" id="UP001338582">
    <property type="component" value="Chromosome 5"/>
</dbReference>
<dbReference type="GO" id="GO:0005634">
    <property type="term" value="C:nucleus"/>
    <property type="evidence" value="ECO:0007669"/>
    <property type="project" value="TreeGrafter"/>
</dbReference>
<organism evidence="5 6">
    <name type="scientific">Australozyma saopauloensis</name>
    <dbReference type="NCBI Taxonomy" id="291208"/>
    <lineage>
        <taxon>Eukaryota</taxon>
        <taxon>Fungi</taxon>
        <taxon>Dikarya</taxon>
        <taxon>Ascomycota</taxon>
        <taxon>Saccharomycotina</taxon>
        <taxon>Pichiomycetes</taxon>
        <taxon>Metschnikowiaceae</taxon>
        <taxon>Australozyma</taxon>
    </lineage>
</organism>
<dbReference type="PROSITE" id="PS50011">
    <property type="entry name" value="PROTEIN_KINASE_DOM"/>
    <property type="match status" value="1"/>
</dbReference>